<organism evidence="12 13">
    <name type="scientific">Powellomyces hirtus</name>
    <dbReference type="NCBI Taxonomy" id="109895"/>
    <lineage>
        <taxon>Eukaryota</taxon>
        <taxon>Fungi</taxon>
        <taxon>Fungi incertae sedis</taxon>
        <taxon>Chytridiomycota</taxon>
        <taxon>Chytridiomycota incertae sedis</taxon>
        <taxon>Chytridiomycetes</taxon>
        <taxon>Spizellomycetales</taxon>
        <taxon>Powellomycetaceae</taxon>
        <taxon>Powellomyces</taxon>
    </lineage>
</organism>
<keyword evidence="2" id="KW-0678">Repressor</keyword>
<evidence type="ECO:0000259" key="11">
    <source>
        <dbReference type="PROSITE" id="PS50157"/>
    </source>
</evidence>
<feature type="compositionally biased region" description="Low complexity" evidence="10">
    <location>
        <begin position="728"/>
        <end position="741"/>
    </location>
</feature>
<feature type="region of interest" description="Disordered" evidence="10">
    <location>
        <begin position="135"/>
        <end position="173"/>
    </location>
</feature>
<dbReference type="PANTHER" id="PTHR47257:SF1">
    <property type="entry name" value="PH-RESPONSE TRANSCRIPTION FACTOR PACC_RIM101"/>
    <property type="match status" value="1"/>
</dbReference>
<dbReference type="PROSITE" id="PS00028">
    <property type="entry name" value="ZINC_FINGER_C2H2_1"/>
    <property type="match status" value="1"/>
</dbReference>
<protein>
    <recommendedName>
        <fullName evidence="11">C2H2-type domain-containing protein</fullName>
    </recommendedName>
</protein>
<dbReference type="GO" id="GO:0008270">
    <property type="term" value="F:zinc ion binding"/>
    <property type="evidence" value="ECO:0007669"/>
    <property type="project" value="UniProtKB-KW"/>
</dbReference>
<keyword evidence="3" id="KW-0479">Metal-binding</keyword>
<feature type="domain" description="C2H2-type" evidence="11">
    <location>
        <begin position="27"/>
        <end position="60"/>
    </location>
</feature>
<feature type="compositionally biased region" description="Polar residues" evidence="10">
    <location>
        <begin position="453"/>
        <end position="462"/>
    </location>
</feature>
<evidence type="ECO:0000256" key="1">
    <source>
        <dbReference type="ARBA" id="ARBA00004123"/>
    </source>
</evidence>
<dbReference type="GO" id="GO:0045944">
    <property type="term" value="P:positive regulation of transcription by RNA polymerase II"/>
    <property type="evidence" value="ECO:0007669"/>
    <property type="project" value="TreeGrafter"/>
</dbReference>
<evidence type="ECO:0000313" key="13">
    <source>
        <dbReference type="Proteomes" id="UP000318582"/>
    </source>
</evidence>
<feature type="region of interest" description="Disordered" evidence="10">
    <location>
        <begin position="598"/>
        <end position="668"/>
    </location>
</feature>
<keyword evidence="5 9" id="KW-0863">Zinc-finger</keyword>
<evidence type="ECO:0000256" key="7">
    <source>
        <dbReference type="ARBA" id="ARBA00023242"/>
    </source>
</evidence>
<feature type="compositionally biased region" description="Low complexity" evidence="10">
    <location>
        <begin position="560"/>
        <end position="572"/>
    </location>
</feature>
<feature type="region of interest" description="Disordered" evidence="10">
    <location>
        <begin position="540"/>
        <end position="577"/>
    </location>
</feature>
<keyword evidence="7" id="KW-0539">Nucleus</keyword>
<keyword evidence="13" id="KW-1185">Reference proteome</keyword>
<evidence type="ECO:0000256" key="10">
    <source>
        <dbReference type="SAM" id="MobiDB-lite"/>
    </source>
</evidence>
<feature type="region of interest" description="Disordered" evidence="10">
    <location>
        <begin position="453"/>
        <end position="474"/>
    </location>
</feature>
<feature type="region of interest" description="Disordered" evidence="10">
    <location>
        <begin position="711"/>
        <end position="746"/>
    </location>
</feature>
<dbReference type="STRING" id="109895.A0A507DVZ2"/>
<dbReference type="Gene3D" id="3.30.160.60">
    <property type="entry name" value="Classic Zinc Finger"/>
    <property type="match status" value="2"/>
</dbReference>
<gene>
    <name evidence="12" type="ORF">PhCBS80983_g05288</name>
</gene>
<reference evidence="12 13" key="1">
    <citation type="journal article" date="2019" name="Sci. Rep.">
        <title>Comparative genomics of chytrid fungi reveal insights into the obligate biotrophic and pathogenic lifestyle of Synchytrium endobioticum.</title>
        <authorList>
            <person name="van de Vossenberg B.T.L.H."/>
            <person name="Warris S."/>
            <person name="Nguyen H.D.T."/>
            <person name="van Gent-Pelzer M.P.E."/>
            <person name="Joly D.L."/>
            <person name="van de Geest H.C."/>
            <person name="Bonants P.J.M."/>
            <person name="Smith D.S."/>
            <person name="Levesque C.A."/>
            <person name="van der Lee T.A.J."/>
        </authorList>
    </citation>
    <scope>NUCLEOTIDE SEQUENCE [LARGE SCALE GENOMIC DNA]</scope>
    <source>
        <strain evidence="12 13">CBS 809.83</strain>
    </source>
</reference>
<dbReference type="InterPro" id="IPR013087">
    <property type="entry name" value="Znf_C2H2_type"/>
</dbReference>
<dbReference type="InterPro" id="IPR036236">
    <property type="entry name" value="Znf_C2H2_sf"/>
</dbReference>
<evidence type="ECO:0000313" key="12">
    <source>
        <dbReference type="EMBL" id="TPX55472.1"/>
    </source>
</evidence>
<evidence type="ECO:0000256" key="8">
    <source>
        <dbReference type="ARBA" id="ARBA00038089"/>
    </source>
</evidence>
<keyword evidence="4" id="KW-0677">Repeat</keyword>
<evidence type="ECO:0000256" key="9">
    <source>
        <dbReference type="PROSITE-ProRule" id="PRU00042"/>
    </source>
</evidence>
<dbReference type="AlphaFoldDB" id="A0A507DVZ2"/>
<feature type="compositionally biased region" description="Low complexity" evidence="10">
    <location>
        <begin position="605"/>
        <end position="615"/>
    </location>
</feature>
<dbReference type="SUPFAM" id="SSF57667">
    <property type="entry name" value="beta-beta-alpha zinc fingers"/>
    <property type="match status" value="1"/>
</dbReference>
<dbReference type="EMBL" id="QEAQ01000108">
    <property type="protein sequence ID" value="TPX55472.1"/>
    <property type="molecule type" value="Genomic_DNA"/>
</dbReference>
<keyword evidence="6" id="KW-0862">Zinc</keyword>
<dbReference type="PROSITE" id="PS50157">
    <property type="entry name" value="ZINC_FINGER_C2H2_2"/>
    <property type="match status" value="2"/>
</dbReference>
<evidence type="ECO:0000256" key="6">
    <source>
        <dbReference type="ARBA" id="ARBA00022833"/>
    </source>
</evidence>
<dbReference type="InterPro" id="IPR050806">
    <property type="entry name" value="pacC/RIM101"/>
</dbReference>
<proteinExistence type="inferred from homology"/>
<dbReference type="Proteomes" id="UP000318582">
    <property type="component" value="Unassembled WGS sequence"/>
</dbReference>
<evidence type="ECO:0000256" key="5">
    <source>
        <dbReference type="ARBA" id="ARBA00022771"/>
    </source>
</evidence>
<comment type="caution">
    <text evidence="12">The sequence shown here is derived from an EMBL/GenBank/DDBJ whole genome shotgun (WGS) entry which is preliminary data.</text>
</comment>
<comment type="similarity">
    <text evidence="8">Belongs to the pacC/RIM101 family.</text>
</comment>
<feature type="compositionally biased region" description="Low complexity" evidence="10">
    <location>
        <begin position="627"/>
        <end position="646"/>
    </location>
</feature>
<sequence length="776" mass="82983">MATLTTASQASPSPSPSPTSCSSSSHLACRWVAPTPCTATFSDAEDLYAHITDSHIGRKQTNNLSLLCAWDTCALPAFTKRDHITSHVRIHVPLKPYVCAICGRAFKRPQDRKKHDKLHEEDVREGHVALLRVPVPTDALRTRRNSGGNRRKSAPDVPVKSEPSPVHVATPSPLSTDPSFFSELSYDPANDPACDPALDPSFLDAPDADLAFFTGFSDILAPDSMTPATTATINTMNLGGLDTFPALPHAESNPNSANDLLWSSSSSYDPDFANTASNGKRGYDLVDDFMMDFKKKKLSTTYDPELAQRLDEIATYLFDDPTDQQQSTASLAPLDNRPVEELNDLNAFLLQLSNEIDDSAYYLGDHQVNALPDPLSATPSYSSMFSPNGASVNGSDFLGNADLDTTPWYANLAPSPGNSTMAALGAASSYAAPTATTAFSPQQMGAAAQYLPTPTQTMSLPPQQRQQQQQYPSAPAIHVQDMAPSLQSSSVISPYAQSNASSFAATPSPTTSPFDTSDVVSSPPFINLHMSNIDPGMFFPPAPTNDPEAAAPPVSSFLVQPQSNQQQQQRAPRQYEREREHVLDHYVNTLYTLTPQQSANPLLSATTPTPTGAAASQKPAQPTSLTSPRNAASATPRSATSRDLPLQPTPTPTPTATASTAPQPTSRGAPLLVHRKSASSTSHADATAATDALLKQFRNLSIENQIAKSALASPNGKAQQQQLLNHGSKSANANARANASALDKRKKHSMLVKALIHKITDKISKRDGLLASISAR</sequence>
<feature type="domain" description="C2H2-type" evidence="11">
    <location>
        <begin position="97"/>
        <end position="124"/>
    </location>
</feature>
<evidence type="ECO:0000256" key="3">
    <source>
        <dbReference type="ARBA" id="ARBA00022723"/>
    </source>
</evidence>
<feature type="compositionally biased region" description="Polar residues" evidence="10">
    <location>
        <begin position="716"/>
        <end position="727"/>
    </location>
</feature>
<comment type="subcellular location">
    <subcellularLocation>
        <location evidence="1">Nucleus</location>
    </subcellularLocation>
</comment>
<accession>A0A507DVZ2</accession>
<dbReference type="SMART" id="SM00355">
    <property type="entry name" value="ZnF_C2H2"/>
    <property type="match status" value="3"/>
</dbReference>
<evidence type="ECO:0000256" key="2">
    <source>
        <dbReference type="ARBA" id="ARBA00022491"/>
    </source>
</evidence>
<dbReference type="PANTHER" id="PTHR47257">
    <property type="entry name" value="PH-RESPONSE TRANSCRIPTION FACTOR PACC/RIM101"/>
    <property type="match status" value="1"/>
</dbReference>
<dbReference type="GO" id="GO:0005634">
    <property type="term" value="C:nucleus"/>
    <property type="evidence" value="ECO:0007669"/>
    <property type="project" value="UniProtKB-SubCell"/>
</dbReference>
<evidence type="ECO:0000256" key="4">
    <source>
        <dbReference type="ARBA" id="ARBA00022737"/>
    </source>
</evidence>
<feature type="compositionally biased region" description="Low complexity" evidence="10">
    <location>
        <begin position="654"/>
        <end position="666"/>
    </location>
</feature>
<name>A0A507DVZ2_9FUNG</name>